<feature type="domain" description="Exportin-5 C-terminal" evidence="2">
    <location>
        <begin position="23"/>
        <end position="141"/>
    </location>
</feature>
<evidence type="ECO:0000259" key="2">
    <source>
        <dbReference type="Pfam" id="PF19273"/>
    </source>
</evidence>
<accession>A0A5E4QZL9</accession>
<dbReference type="Gene3D" id="1.25.10.10">
    <property type="entry name" value="Leucine-rich Repeat Variant"/>
    <property type="match status" value="1"/>
</dbReference>
<proteinExistence type="predicted"/>
<dbReference type="InterPro" id="IPR011989">
    <property type="entry name" value="ARM-like"/>
</dbReference>
<feature type="region of interest" description="Disordered" evidence="1">
    <location>
        <begin position="1"/>
        <end position="22"/>
    </location>
</feature>
<dbReference type="Pfam" id="PF19273">
    <property type="entry name" value="Exportin-5"/>
    <property type="match status" value="1"/>
</dbReference>
<evidence type="ECO:0000313" key="4">
    <source>
        <dbReference type="Proteomes" id="UP000324832"/>
    </source>
</evidence>
<evidence type="ECO:0000313" key="3">
    <source>
        <dbReference type="EMBL" id="VVD03480.1"/>
    </source>
</evidence>
<reference evidence="3 4" key="1">
    <citation type="submission" date="2017-07" db="EMBL/GenBank/DDBJ databases">
        <authorList>
            <person name="Talla V."/>
            <person name="Backstrom N."/>
        </authorList>
    </citation>
    <scope>NUCLEOTIDE SEQUENCE [LARGE SCALE GENOMIC DNA]</scope>
</reference>
<sequence>MGVRDTDSPLAPPGPPAPPAPQERMQNFLHTLHENVLVVHLSQRWEYVTSLYESGKLEEESGSESQEVLEDMLVRHLTREHLEVLKVSLVEGTVSTEYSNVEMEEDICGGGGGSRAPDHVSELGAMVLADPVAGPAVLHTVC</sequence>
<evidence type="ECO:0000256" key="1">
    <source>
        <dbReference type="SAM" id="MobiDB-lite"/>
    </source>
</evidence>
<organism evidence="3 4">
    <name type="scientific">Leptidea sinapis</name>
    <dbReference type="NCBI Taxonomy" id="189913"/>
    <lineage>
        <taxon>Eukaryota</taxon>
        <taxon>Metazoa</taxon>
        <taxon>Ecdysozoa</taxon>
        <taxon>Arthropoda</taxon>
        <taxon>Hexapoda</taxon>
        <taxon>Insecta</taxon>
        <taxon>Pterygota</taxon>
        <taxon>Neoptera</taxon>
        <taxon>Endopterygota</taxon>
        <taxon>Lepidoptera</taxon>
        <taxon>Glossata</taxon>
        <taxon>Ditrysia</taxon>
        <taxon>Papilionoidea</taxon>
        <taxon>Pieridae</taxon>
        <taxon>Dismorphiinae</taxon>
        <taxon>Leptidea</taxon>
    </lineage>
</organism>
<feature type="compositionally biased region" description="Pro residues" evidence="1">
    <location>
        <begin position="10"/>
        <end position="21"/>
    </location>
</feature>
<dbReference type="AlphaFoldDB" id="A0A5E4QZL9"/>
<keyword evidence="4" id="KW-1185">Reference proteome</keyword>
<dbReference type="Proteomes" id="UP000324832">
    <property type="component" value="Unassembled WGS sequence"/>
</dbReference>
<dbReference type="InterPro" id="IPR045478">
    <property type="entry name" value="Exportin-5_C"/>
</dbReference>
<protein>
    <recommendedName>
        <fullName evidence="2">Exportin-5 C-terminal domain-containing protein</fullName>
    </recommendedName>
</protein>
<dbReference type="EMBL" id="FZQP02006773">
    <property type="protein sequence ID" value="VVD03480.1"/>
    <property type="molecule type" value="Genomic_DNA"/>
</dbReference>
<gene>
    <name evidence="3" type="ORF">LSINAPIS_LOCUS13468</name>
</gene>
<name>A0A5E4QZL9_9NEOP</name>